<keyword evidence="2 4" id="KW-0418">Kinase</keyword>
<accession>A0AA45C6W6</accession>
<dbReference type="Gene3D" id="3.40.1190.20">
    <property type="match status" value="1"/>
</dbReference>
<organism evidence="4 5">
    <name type="scientific">Oceanotoga teriensis</name>
    <dbReference type="NCBI Taxonomy" id="515440"/>
    <lineage>
        <taxon>Bacteria</taxon>
        <taxon>Thermotogati</taxon>
        <taxon>Thermotogota</taxon>
        <taxon>Thermotogae</taxon>
        <taxon>Petrotogales</taxon>
        <taxon>Petrotogaceae</taxon>
        <taxon>Oceanotoga</taxon>
    </lineage>
</organism>
<comment type="caution">
    <text evidence="4">The sequence shown here is derived from an EMBL/GenBank/DDBJ whole genome shotgun (WGS) entry which is preliminary data.</text>
</comment>
<dbReference type="InterPro" id="IPR002173">
    <property type="entry name" value="Carboh/pur_kinase_PfkB_CS"/>
</dbReference>
<dbReference type="RefSeq" id="WP_109604777.1">
    <property type="nucleotide sequence ID" value="NZ_QGGI01000008.1"/>
</dbReference>
<dbReference type="EMBL" id="QGGI01000008">
    <property type="protein sequence ID" value="PWJ93249.1"/>
    <property type="molecule type" value="Genomic_DNA"/>
</dbReference>
<dbReference type="SUPFAM" id="SSF53613">
    <property type="entry name" value="Ribokinase-like"/>
    <property type="match status" value="1"/>
</dbReference>
<dbReference type="PROSITE" id="PS00584">
    <property type="entry name" value="PFKB_KINASES_2"/>
    <property type="match status" value="1"/>
</dbReference>
<feature type="domain" description="Carbohydrate kinase PfkB" evidence="3">
    <location>
        <begin position="30"/>
        <end position="303"/>
    </location>
</feature>
<gene>
    <name evidence="4" type="ORF">C7380_10878</name>
</gene>
<keyword evidence="1" id="KW-0808">Transferase</keyword>
<dbReference type="InterPro" id="IPR029056">
    <property type="entry name" value="Ribokinase-like"/>
</dbReference>
<evidence type="ECO:0000256" key="2">
    <source>
        <dbReference type="ARBA" id="ARBA00022777"/>
    </source>
</evidence>
<dbReference type="AlphaFoldDB" id="A0AA45C6W6"/>
<reference evidence="4 5" key="1">
    <citation type="submission" date="2018-05" db="EMBL/GenBank/DDBJ databases">
        <title>Genomic Encyclopedia of Type Strains, Phase IV (KMG-IV): sequencing the most valuable type-strain genomes for metagenomic binning, comparative biology and taxonomic classification.</title>
        <authorList>
            <person name="Goeker M."/>
        </authorList>
    </citation>
    <scope>NUCLEOTIDE SEQUENCE [LARGE SCALE GENOMIC DNA]</scope>
    <source>
        <strain evidence="4 5">DSM 24906</strain>
    </source>
</reference>
<evidence type="ECO:0000313" key="5">
    <source>
        <dbReference type="Proteomes" id="UP000245921"/>
    </source>
</evidence>
<sequence length="317" mass="35609">MTNNIDILACGYPSLDRIIYINDSPQFHKTTIIKNGDYSRVYMGGCNVNIATILSVLGKTALPLMRVGDDFETSGFKNFLEERNVNLDGIERIKNVNTSGSLLIEDPQGNHITLFYKGAMDSDYKVKIDEMLIKKASYLVITVGEFNYNKRAAELAIKNNIPIIFGMKCDFDAFDHDLLKKIIHNSSIIFMNGSEKIEIEKICELSKIENLFKDSKKLKCAVITHGNKPAEIIYLENDEIKKSSVDIIKTNNVLDTTGAGDAYMAGFIFGFLNGEKYEKCAQIGSTISSFIIEKKGCLENIPDKKRLEKRLTEYYGG</sequence>
<dbReference type="Pfam" id="PF00294">
    <property type="entry name" value="PfkB"/>
    <property type="match status" value="1"/>
</dbReference>
<dbReference type="GO" id="GO:0016301">
    <property type="term" value="F:kinase activity"/>
    <property type="evidence" value="ECO:0007669"/>
    <property type="project" value="UniProtKB-KW"/>
</dbReference>
<keyword evidence="5" id="KW-1185">Reference proteome</keyword>
<name>A0AA45C6W6_9BACT</name>
<protein>
    <submittedName>
        <fullName evidence="4">Adenosine kinase</fullName>
    </submittedName>
</protein>
<dbReference type="Proteomes" id="UP000245921">
    <property type="component" value="Unassembled WGS sequence"/>
</dbReference>
<evidence type="ECO:0000313" key="4">
    <source>
        <dbReference type="EMBL" id="PWJ93249.1"/>
    </source>
</evidence>
<evidence type="ECO:0000256" key="1">
    <source>
        <dbReference type="ARBA" id="ARBA00022679"/>
    </source>
</evidence>
<evidence type="ECO:0000259" key="3">
    <source>
        <dbReference type="Pfam" id="PF00294"/>
    </source>
</evidence>
<dbReference type="PANTHER" id="PTHR10584">
    <property type="entry name" value="SUGAR KINASE"/>
    <property type="match status" value="1"/>
</dbReference>
<dbReference type="PANTHER" id="PTHR10584:SF166">
    <property type="entry name" value="RIBOKINASE"/>
    <property type="match status" value="1"/>
</dbReference>
<proteinExistence type="predicted"/>
<dbReference type="InterPro" id="IPR011611">
    <property type="entry name" value="PfkB_dom"/>
</dbReference>